<comment type="subcellular location">
    <subcellularLocation>
        <location evidence="1 7">Cell membrane</location>
        <topology evidence="1 7">Multi-pass membrane protein</topology>
    </subcellularLocation>
</comment>
<dbReference type="InterPro" id="IPR024791">
    <property type="entry name" value="Cyt_c/ubiquinol_Oxase_su3"/>
</dbReference>
<evidence type="ECO:0000256" key="4">
    <source>
        <dbReference type="ARBA" id="ARBA00022692"/>
    </source>
</evidence>
<keyword evidence="4 7" id="KW-0812">Transmembrane</keyword>
<feature type="transmembrane region" description="Helical" evidence="8">
    <location>
        <begin position="134"/>
        <end position="155"/>
    </location>
</feature>
<dbReference type="InterPro" id="IPR013833">
    <property type="entry name" value="Cyt_c_oxidase_su3_a-hlx"/>
</dbReference>
<feature type="transmembrane region" description="Helical" evidence="8">
    <location>
        <begin position="95"/>
        <end position="119"/>
    </location>
</feature>
<feature type="transmembrane region" description="Helical" evidence="8">
    <location>
        <begin position="23"/>
        <end position="43"/>
    </location>
</feature>
<evidence type="ECO:0000259" key="9">
    <source>
        <dbReference type="PROSITE" id="PS50253"/>
    </source>
</evidence>
<dbReference type="InterPro" id="IPR035973">
    <property type="entry name" value="Cyt_c_oxidase_su3-like_sf"/>
</dbReference>
<evidence type="ECO:0000256" key="8">
    <source>
        <dbReference type="SAM" id="Phobius"/>
    </source>
</evidence>
<dbReference type="eggNOG" id="arCOG04650">
    <property type="taxonomic scope" value="Archaea"/>
</dbReference>
<dbReference type="FunFam" id="1.20.120.80:FF:000001">
    <property type="entry name" value="Cytochrome (Ubi)quinol oxidase subunit III"/>
    <property type="match status" value="1"/>
</dbReference>
<dbReference type="EMBL" id="FRAN01000001">
    <property type="protein sequence ID" value="SHK14204.1"/>
    <property type="molecule type" value="Genomic_DNA"/>
</dbReference>
<evidence type="ECO:0000313" key="13">
    <source>
        <dbReference type="Proteomes" id="UP000184203"/>
    </source>
</evidence>
<dbReference type="PROSITE" id="PS50253">
    <property type="entry name" value="COX3"/>
    <property type="match status" value="1"/>
</dbReference>
<name>E7QRW3_HALPU</name>
<evidence type="ECO:0000313" key="12">
    <source>
        <dbReference type="Proteomes" id="UP000003751"/>
    </source>
</evidence>
<keyword evidence="5 8" id="KW-1133">Transmembrane helix</keyword>
<feature type="transmembrane region" description="Helical" evidence="8">
    <location>
        <begin position="49"/>
        <end position="74"/>
    </location>
</feature>
<dbReference type="PANTHER" id="PTHR11403">
    <property type="entry name" value="CYTOCHROME C OXIDASE SUBUNIT III"/>
    <property type="match status" value="1"/>
</dbReference>
<dbReference type="Gene3D" id="1.20.120.80">
    <property type="entry name" value="Cytochrome c oxidase, subunit III, four-helix bundle"/>
    <property type="match status" value="1"/>
</dbReference>
<reference evidence="11" key="2">
    <citation type="submission" date="2016-11" db="EMBL/GenBank/DDBJ databases">
        <authorList>
            <person name="Jaros S."/>
            <person name="Januszkiewicz K."/>
            <person name="Wedrychowicz H."/>
        </authorList>
    </citation>
    <scope>NUCLEOTIDE SEQUENCE [LARGE SCALE GENOMIC DNA]</scope>
    <source>
        <strain evidence="11">DX253</strain>
    </source>
</reference>
<evidence type="ECO:0000256" key="6">
    <source>
        <dbReference type="ARBA" id="ARBA00023136"/>
    </source>
</evidence>
<feature type="transmembrane region" description="Helical" evidence="8">
    <location>
        <begin position="252"/>
        <end position="271"/>
    </location>
</feature>
<dbReference type="SUPFAM" id="SSF81452">
    <property type="entry name" value="Cytochrome c oxidase subunit III-like"/>
    <property type="match status" value="1"/>
</dbReference>
<dbReference type="GO" id="GO:0004129">
    <property type="term" value="F:cytochrome-c oxidase activity"/>
    <property type="evidence" value="ECO:0007669"/>
    <property type="project" value="InterPro"/>
</dbReference>
<dbReference type="InterPro" id="IPR000298">
    <property type="entry name" value="Cyt_c_oxidase-like_su3"/>
</dbReference>
<organism evidence="10 12">
    <name type="scientific">Haladaptatus paucihalophilus DX253</name>
    <dbReference type="NCBI Taxonomy" id="797209"/>
    <lineage>
        <taxon>Archaea</taxon>
        <taxon>Methanobacteriati</taxon>
        <taxon>Methanobacteriota</taxon>
        <taxon>Stenosarchaea group</taxon>
        <taxon>Halobacteria</taxon>
        <taxon>Halobacteriales</taxon>
        <taxon>Haladaptataceae</taxon>
        <taxon>Haladaptatus</taxon>
    </lineage>
</organism>
<dbReference type="Pfam" id="PF00510">
    <property type="entry name" value="COX3"/>
    <property type="match status" value="1"/>
</dbReference>
<feature type="transmembrane region" description="Helical" evidence="8">
    <location>
        <begin position="207"/>
        <end position="231"/>
    </location>
</feature>
<keyword evidence="13" id="KW-1185">Reference proteome</keyword>
<dbReference type="PATRIC" id="fig|797209.4.peg.1529"/>
<dbReference type="GO" id="GO:0005886">
    <property type="term" value="C:plasma membrane"/>
    <property type="evidence" value="ECO:0007669"/>
    <property type="project" value="UniProtKB-SubCell"/>
</dbReference>
<dbReference type="Proteomes" id="UP000003751">
    <property type="component" value="Unassembled WGS sequence"/>
</dbReference>
<evidence type="ECO:0000256" key="3">
    <source>
        <dbReference type="ARBA" id="ARBA00022475"/>
    </source>
</evidence>
<feature type="domain" description="Heme-copper oxidase subunit III family profile" evidence="9">
    <location>
        <begin position="21"/>
        <end position="273"/>
    </location>
</feature>
<dbReference type="EMBL" id="AEMG01000006">
    <property type="protein sequence ID" value="EFW92732.1"/>
    <property type="molecule type" value="Genomic_DNA"/>
</dbReference>
<keyword evidence="6 8" id="KW-0472">Membrane</keyword>
<dbReference type="STRING" id="797209.GCA_000376445_00215"/>
<feature type="transmembrane region" description="Helical" evidence="8">
    <location>
        <begin position="167"/>
        <end position="187"/>
    </location>
</feature>
<evidence type="ECO:0000313" key="10">
    <source>
        <dbReference type="EMBL" id="EFW92732.1"/>
    </source>
</evidence>
<evidence type="ECO:0000256" key="2">
    <source>
        <dbReference type="ARBA" id="ARBA00010581"/>
    </source>
</evidence>
<evidence type="ECO:0000313" key="11">
    <source>
        <dbReference type="EMBL" id="SHK14204.1"/>
    </source>
</evidence>
<protein>
    <submittedName>
        <fullName evidence="11">Cytochrome c oxidase subunit 3</fullName>
    </submittedName>
    <submittedName>
        <fullName evidence="10">Cytochrome-c oxidase</fullName>
    </submittedName>
</protein>
<evidence type="ECO:0000256" key="7">
    <source>
        <dbReference type="RuleBase" id="RU003376"/>
    </source>
</evidence>
<keyword evidence="3" id="KW-1003">Cell membrane</keyword>
<dbReference type="CDD" id="cd00386">
    <property type="entry name" value="Heme_Cu_Oxidase_III_like"/>
    <property type="match status" value="1"/>
</dbReference>
<dbReference type="Proteomes" id="UP000184203">
    <property type="component" value="Unassembled WGS sequence"/>
</dbReference>
<reference evidence="10 12" key="1">
    <citation type="journal article" date="2014" name="ISME J.">
        <title>Trehalose/2-sulfotrehalose biosynthesis and glycine-betaine uptake are widely spread mechanisms for osmoadaptation in the Halobacteriales.</title>
        <authorList>
            <person name="Youssef N.H."/>
            <person name="Savage-Ashlock K.N."/>
            <person name="McCully A.L."/>
            <person name="Luedtke B."/>
            <person name="Shaw E.I."/>
            <person name="Hoff W.D."/>
            <person name="Elshahed M.S."/>
        </authorList>
    </citation>
    <scope>NUCLEOTIDE SEQUENCE [LARGE SCALE GENOMIC DNA]</scope>
    <source>
        <strain evidence="10 12">DX253</strain>
    </source>
</reference>
<dbReference type="OrthoDB" id="248633at2157"/>
<comment type="similarity">
    <text evidence="2 7">Belongs to the cytochrome c oxidase subunit 3 family.</text>
</comment>
<gene>
    <name evidence="11" type="ORF">SAMN05444342_0725</name>
    <name evidence="10" type="ORF">ZOD2009_07679</name>
</gene>
<dbReference type="AlphaFoldDB" id="E7QRW3"/>
<dbReference type="RefSeq" id="WP_007978571.1">
    <property type="nucleotide sequence ID" value="NZ_AEMG01000006.1"/>
</dbReference>
<reference evidence="13" key="3">
    <citation type="submission" date="2016-11" db="EMBL/GenBank/DDBJ databases">
        <authorList>
            <person name="Varghese N."/>
            <person name="Submissions S."/>
        </authorList>
    </citation>
    <scope>NUCLEOTIDE SEQUENCE [LARGE SCALE GENOMIC DNA]</scope>
    <source>
        <strain evidence="13">DX253</strain>
    </source>
</reference>
<dbReference type="GO" id="GO:0019646">
    <property type="term" value="P:aerobic electron transport chain"/>
    <property type="evidence" value="ECO:0007669"/>
    <property type="project" value="InterPro"/>
</dbReference>
<dbReference type="PANTHER" id="PTHR11403:SF2">
    <property type="entry name" value="CYTOCHROME BO(3) UBIQUINOL OXIDASE SUBUNIT 3"/>
    <property type="match status" value="1"/>
</dbReference>
<sequence length="276" mass="30032">MADPVATEASADEHESAHHRSRWPIIAAGGAATMYLGLGLTILGSVSDVFPGIVGVVLALFGFVVLVGGLGGWLDQAYLRDYWQHGTSTEKKYSYEATMVSFLLTDIATFGAVFTYYFFVRVGTWPPAELPDVLTSLLLVNTTVLVLSSFTLHYSHIALRKGKQKRFLALLGVTVVLGVGFVAGQAYEYYDFIVREGFTLTSGLFGSAFYGLTGLHGLHVTLGVILLFVVLGRAIRGQYDSERDTSVSTVSMYWHFVDAVWIFLVVVLYVGSSVTG</sequence>
<evidence type="ECO:0000256" key="5">
    <source>
        <dbReference type="ARBA" id="ARBA00022989"/>
    </source>
</evidence>
<proteinExistence type="inferred from homology"/>
<accession>E7QRW3</accession>
<evidence type="ECO:0000256" key="1">
    <source>
        <dbReference type="ARBA" id="ARBA00004651"/>
    </source>
</evidence>